<protein>
    <recommendedName>
        <fullName evidence="3">DUF3509 domain-containing protein</fullName>
    </recommendedName>
</protein>
<dbReference type="Proteomes" id="UP000635983">
    <property type="component" value="Unassembled WGS sequence"/>
</dbReference>
<evidence type="ECO:0000313" key="1">
    <source>
        <dbReference type="EMBL" id="GGJ78545.1"/>
    </source>
</evidence>
<evidence type="ECO:0000313" key="2">
    <source>
        <dbReference type="Proteomes" id="UP000635983"/>
    </source>
</evidence>
<organism evidence="1 2">
    <name type="scientific">Pseudomonas matsuisoli</name>
    <dbReference type="NCBI Taxonomy" id="1515666"/>
    <lineage>
        <taxon>Bacteria</taxon>
        <taxon>Pseudomonadati</taxon>
        <taxon>Pseudomonadota</taxon>
        <taxon>Gammaproteobacteria</taxon>
        <taxon>Pseudomonadales</taxon>
        <taxon>Pseudomonadaceae</taxon>
        <taxon>Pseudomonas</taxon>
    </lineage>
</organism>
<proteinExistence type="predicted"/>
<comment type="caution">
    <text evidence="1">The sequence shown here is derived from an EMBL/GenBank/DDBJ whole genome shotgun (WGS) entry which is preliminary data.</text>
</comment>
<gene>
    <name evidence="1" type="ORF">GCM10009304_00550</name>
</gene>
<dbReference type="AlphaFoldDB" id="A0A917UR96"/>
<reference evidence="1" key="2">
    <citation type="submission" date="2020-09" db="EMBL/GenBank/DDBJ databases">
        <authorList>
            <person name="Sun Q."/>
            <person name="Ohkuma M."/>
        </authorList>
    </citation>
    <scope>NUCLEOTIDE SEQUENCE</scope>
    <source>
        <strain evidence="1">JCM 30078</strain>
    </source>
</reference>
<accession>A0A917UR96</accession>
<dbReference type="RefSeq" id="WP_188981151.1">
    <property type="nucleotide sequence ID" value="NZ_BMPO01000001.1"/>
</dbReference>
<reference evidence="1" key="1">
    <citation type="journal article" date="2014" name="Int. J. Syst. Evol. Microbiol.">
        <title>Complete genome sequence of Corynebacterium casei LMG S-19264T (=DSM 44701T), isolated from a smear-ripened cheese.</title>
        <authorList>
            <consortium name="US DOE Joint Genome Institute (JGI-PGF)"/>
            <person name="Walter F."/>
            <person name="Albersmeier A."/>
            <person name="Kalinowski J."/>
            <person name="Ruckert C."/>
        </authorList>
    </citation>
    <scope>NUCLEOTIDE SEQUENCE</scope>
    <source>
        <strain evidence="1">JCM 30078</strain>
    </source>
</reference>
<sequence>MRTTLINFAKALEGHYQVMTEEMPDGIAVVIRSLDGRWVTERRFTRRQTANKELLDIILSDVRNQLLHSDQPHAMLGTSPSPISAAMATIDESTAVATAFPLIR</sequence>
<keyword evidence="2" id="KW-1185">Reference proteome</keyword>
<dbReference type="EMBL" id="BMPO01000001">
    <property type="protein sequence ID" value="GGJ78545.1"/>
    <property type="molecule type" value="Genomic_DNA"/>
</dbReference>
<name>A0A917UR96_9PSED</name>
<evidence type="ECO:0008006" key="3">
    <source>
        <dbReference type="Google" id="ProtNLM"/>
    </source>
</evidence>